<keyword evidence="4" id="KW-1185">Reference proteome</keyword>
<proteinExistence type="predicted"/>
<name>A0A8H5NDP7_9HYPO</name>
<evidence type="ECO:0000313" key="4">
    <source>
        <dbReference type="Proteomes" id="UP000582016"/>
    </source>
</evidence>
<gene>
    <name evidence="3" type="ORF">FPHYL_5729</name>
</gene>
<sequence>MPEANHSLDDRENITKSSTRISTVDKGVEHLQKTVNDMKTKIEDLEPVFHNISRGRSANMRDREMIAGDGLKIKDMMAREGLIEDPFPETFQWLLENEHPDGIQAPRFKQWLDSAANETPFWITSNPSSGKSTLMKYICTNSVIQEHLRRWSGDLRLLTCKVYLWSPGSTGQKSQAGLLRTMLYQILLEKPDLCPLATSKHYKYFQLAGTDAPSPPEWAIEDLRDSISQVVFETKHTHRLAVFIDGLDEYEGDLKSLTSFVKQTHSHERTKLCVSSRPWNIFRDEFKVYPSLRMELLTRPDIKNIEKLEFEIIEKADGVFLWVVLVVEKLITIARDNNDLHAIWKEFASLPPGLEDLYASMRRRMDKSLLEGASKMYQLLLSWKQVRTHSISAPDFWMAINCHDPGEPQDYPTNDMTAAIVRALERRVAGHTGGMLQVRCNTPKATRTSVDFLHRTVFDWLQSIWPTIISDGATEYDPNLVLASTLVSRSRHYYSSGPDAIRDVFHLCRSCKSCTGSRIHLLGIIGKLQQHELEGLERVIVEPEYTVFKKFPVATLRSYIAMTLSCAPYLQALRESPSHRTFLEPPRMWSYIIPTSLWNKEKRQWLSLMVDAALTPDASETLDALNNRLQIFNILLQTDFPPYKENWRTN</sequence>
<evidence type="ECO:0000313" key="3">
    <source>
        <dbReference type="EMBL" id="KAF5562297.1"/>
    </source>
</evidence>
<keyword evidence="1" id="KW-0677">Repeat</keyword>
<dbReference type="AlphaFoldDB" id="A0A8H5NDP7"/>
<evidence type="ECO:0000259" key="2">
    <source>
        <dbReference type="Pfam" id="PF24883"/>
    </source>
</evidence>
<dbReference type="Pfam" id="PF24883">
    <property type="entry name" value="NPHP3_N"/>
    <property type="match status" value="1"/>
</dbReference>
<dbReference type="EMBL" id="JAAOAQ010000191">
    <property type="protein sequence ID" value="KAF5562297.1"/>
    <property type="molecule type" value="Genomic_DNA"/>
</dbReference>
<dbReference type="PANTHER" id="PTHR10039">
    <property type="entry name" value="AMELOGENIN"/>
    <property type="match status" value="1"/>
</dbReference>
<feature type="domain" description="Nephrocystin 3-like N-terminal" evidence="2">
    <location>
        <begin position="104"/>
        <end position="277"/>
    </location>
</feature>
<evidence type="ECO:0000256" key="1">
    <source>
        <dbReference type="ARBA" id="ARBA00022737"/>
    </source>
</evidence>
<protein>
    <submittedName>
        <fullName evidence="3">P-loop containing protein</fullName>
    </submittedName>
</protein>
<dbReference type="InterPro" id="IPR056884">
    <property type="entry name" value="NPHP3-like_N"/>
</dbReference>
<organism evidence="3 4">
    <name type="scientific">Fusarium phyllophilum</name>
    <dbReference type="NCBI Taxonomy" id="47803"/>
    <lineage>
        <taxon>Eukaryota</taxon>
        <taxon>Fungi</taxon>
        <taxon>Dikarya</taxon>
        <taxon>Ascomycota</taxon>
        <taxon>Pezizomycotina</taxon>
        <taxon>Sordariomycetes</taxon>
        <taxon>Hypocreomycetidae</taxon>
        <taxon>Hypocreales</taxon>
        <taxon>Nectriaceae</taxon>
        <taxon>Fusarium</taxon>
        <taxon>Fusarium fujikuroi species complex</taxon>
    </lineage>
</organism>
<dbReference type="Proteomes" id="UP000582016">
    <property type="component" value="Unassembled WGS sequence"/>
</dbReference>
<comment type="caution">
    <text evidence="3">The sequence shown here is derived from an EMBL/GenBank/DDBJ whole genome shotgun (WGS) entry which is preliminary data.</text>
</comment>
<dbReference type="PANTHER" id="PTHR10039:SF5">
    <property type="entry name" value="NACHT DOMAIN-CONTAINING PROTEIN"/>
    <property type="match status" value="1"/>
</dbReference>
<dbReference type="OrthoDB" id="443402at2759"/>
<accession>A0A8H5NDP7</accession>
<reference evidence="3 4" key="1">
    <citation type="submission" date="2020-05" db="EMBL/GenBank/DDBJ databases">
        <title>Identification and distribution of gene clusters putatively required for synthesis of sphingolipid metabolism inhibitors in phylogenetically diverse species of the filamentous fungus Fusarium.</title>
        <authorList>
            <person name="Kim H.-S."/>
            <person name="Busman M."/>
            <person name="Brown D.W."/>
            <person name="Divon H."/>
            <person name="Uhlig S."/>
            <person name="Proctor R.H."/>
        </authorList>
    </citation>
    <scope>NUCLEOTIDE SEQUENCE [LARGE SCALE GENOMIC DNA]</scope>
    <source>
        <strain evidence="3 4">NRRL 13617</strain>
    </source>
</reference>